<organism evidence="3">
    <name type="scientific">Mucor ambiguus</name>
    <dbReference type="NCBI Taxonomy" id="91626"/>
    <lineage>
        <taxon>Eukaryota</taxon>
        <taxon>Fungi</taxon>
        <taxon>Fungi incertae sedis</taxon>
        <taxon>Mucoromycota</taxon>
        <taxon>Mucoromycotina</taxon>
        <taxon>Mucoromycetes</taxon>
        <taxon>Mucorales</taxon>
        <taxon>Mucorineae</taxon>
        <taxon>Mucoraceae</taxon>
        <taxon>Mucor</taxon>
    </lineage>
</organism>
<reference evidence="3" key="1">
    <citation type="submission" date="2014-09" db="EMBL/GenBank/DDBJ databases">
        <title>Draft genome sequence of an oleaginous Mucoromycotina fungus Mucor ambiguus NBRC6742.</title>
        <authorList>
            <person name="Takeda I."/>
            <person name="Yamane N."/>
            <person name="Morita T."/>
            <person name="Tamano K."/>
            <person name="Machida M."/>
            <person name="Baker S."/>
            <person name="Koike H."/>
        </authorList>
    </citation>
    <scope>NUCLEOTIDE SEQUENCE</scope>
    <source>
        <strain evidence="3">NBRC 6742</strain>
    </source>
</reference>
<keyword evidence="2" id="KW-1133">Transmembrane helix</keyword>
<dbReference type="AlphaFoldDB" id="A0A0C9MZC8"/>
<dbReference type="EMBL" id="DF836524">
    <property type="protein sequence ID" value="GAN08967.1"/>
    <property type="molecule type" value="Genomic_DNA"/>
</dbReference>
<protein>
    <recommendedName>
        <fullName evidence="5">TLC domain-containing protein</fullName>
    </recommendedName>
</protein>
<feature type="transmembrane region" description="Helical" evidence="2">
    <location>
        <begin position="6"/>
        <end position="30"/>
    </location>
</feature>
<feature type="transmembrane region" description="Helical" evidence="2">
    <location>
        <begin position="133"/>
        <end position="153"/>
    </location>
</feature>
<evidence type="ECO:0000313" key="4">
    <source>
        <dbReference type="Proteomes" id="UP000053815"/>
    </source>
</evidence>
<dbReference type="OrthoDB" id="341353at2759"/>
<name>A0A0C9MZC8_9FUNG</name>
<feature type="compositionally biased region" description="Low complexity" evidence="1">
    <location>
        <begin position="258"/>
        <end position="282"/>
    </location>
</feature>
<feature type="transmembrane region" description="Helical" evidence="2">
    <location>
        <begin position="160"/>
        <end position="179"/>
    </location>
</feature>
<evidence type="ECO:0000256" key="1">
    <source>
        <dbReference type="SAM" id="MobiDB-lite"/>
    </source>
</evidence>
<proteinExistence type="predicted"/>
<dbReference type="Proteomes" id="UP000053815">
    <property type="component" value="Unassembled WGS sequence"/>
</dbReference>
<feature type="transmembrane region" description="Helical" evidence="2">
    <location>
        <begin position="191"/>
        <end position="210"/>
    </location>
</feature>
<keyword evidence="4" id="KW-1185">Reference proteome</keyword>
<accession>A0A0C9MZC8</accession>
<feature type="transmembrane region" description="Helical" evidence="2">
    <location>
        <begin position="110"/>
        <end position="127"/>
    </location>
</feature>
<sequence length="292" mass="32905">MIVSSILDPVVITTFLVSATVFGSWFTFWYKTHLARTERERAYVCTLLSSSITSTCSIPLVYTLLTNGGDLAEILAYRTWTVIATTFFMTFLITDLVVGSIFYSSKIELLTGWIHHITYLGTLTWAIHNQYTAVFIMMCSLELPTFILALGSVRSQLRRDYVFASTFLVTRILFHAYAIKCAWVMKPYGPVVTALSAFFPVHCFWFYGFIKQQIRLAAKRKQEALASKQAQRKRSKQASQHIQPSVISTTIKTTIKKTSVSRSSKATTNNTTSSYLSSPTPSFHQSPPVSVH</sequence>
<feature type="transmembrane region" description="Helical" evidence="2">
    <location>
        <begin position="42"/>
        <end position="65"/>
    </location>
</feature>
<evidence type="ECO:0008006" key="5">
    <source>
        <dbReference type="Google" id="ProtNLM"/>
    </source>
</evidence>
<dbReference type="STRING" id="91626.A0A0C9MZC8"/>
<evidence type="ECO:0000256" key="2">
    <source>
        <dbReference type="SAM" id="Phobius"/>
    </source>
</evidence>
<gene>
    <name evidence="3" type="ORF">MAM1_0235c08487</name>
</gene>
<feature type="compositionally biased region" description="Polar residues" evidence="1">
    <location>
        <begin position="283"/>
        <end position="292"/>
    </location>
</feature>
<feature type="region of interest" description="Disordered" evidence="1">
    <location>
        <begin position="258"/>
        <end position="292"/>
    </location>
</feature>
<evidence type="ECO:0000313" key="3">
    <source>
        <dbReference type="EMBL" id="GAN08967.1"/>
    </source>
</evidence>
<keyword evidence="2" id="KW-0472">Membrane</keyword>
<feature type="transmembrane region" description="Helical" evidence="2">
    <location>
        <begin position="77"/>
        <end position="98"/>
    </location>
</feature>
<keyword evidence="2" id="KW-0812">Transmembrane</keyword>